<keyword evidence="5" id="KW-1185">Reference proteome</keyword>
<dbReference type="InterPro" id="IPR038492">
    <property type="entry name" value="GBBH-like_N_sf"/>
</dbReference>
<evidence type="ECO:0000256" key="1">
    <source>
        <dbReference type="ARBA" id="ARBA00022723"/>
    </source>
</evidence>
<sequence>MVSIVFRTARSILRCYNQVPLKSFSYPKILPPKYQSRSFSVYEEIKSPNNKAIDVAEHSISPDRKHLSISWNSDTTGINKYYALWLRQQCQCEECFHSSSGQNLINPENLQPPIFLENVRIKDDSLSLTWKYEDGRSHQGFISLHWMYWLKKMPGSP</sequence>
<reference evidence="4 5" key="1">
    <citation type="journal article" date="2023" name="BMC Biol.">
        <title>The compact genome of the sponge Oopsacas minuta (Hexactinellida) is lacking key metazoan core genes.</title>
        <authorList>
            <person name="Santini S."/>
            <person name="Schenkelaars Q."/>
            <person name="Jourda C."/>
            <person name="Duchesne M."/>
            <person name="Belahbib H."/>
            <person name="Rocher C."/>
            <person name="Selva M."/>
            <person name="Riesgo A."/>
            <person name="Vervoort M."/>
            <person name="Leys S.P."/>
            <person name="Kodjabachian L."/>
            <person name="Le Bivic A."/>
            <person name="Borchiellini C."/>
            <person name="Claverie J.M."/>
            <person name="Renard E."/>
        </authorList>
    </citation>
    <scope>NUCLEOTIDE SEQUENCE [LARGE SCALE GENOMIC DNA]</scope>
    <source>
        <strain evidence="4">SPO-2</strain>
    </source>
</reference>
<dbReference type="Proteomes" id="UP001165289">
    <property type="component" value="Unassembled WGS sequence"/>
</dbReference>
<gene>
    <name evidence="4" type="ORF">LOD99_10150</name>
</gene>
<keyword evidence="2" id="KW-0408">Iron</keyword>
<keyword evidence="1" id="KW-0479">Metal-binding</keyword>
<dbReference type="GO" id="GO:0046872">
    <property type="term" value="F:metal ion binding"/>
    <property type="evidence" value="ECO:0007669"/>
    <property type="project" value="UniProtKB-KW"/>
</dbReference>
<comment type="caution">
    <text evidence="4">The sequence shown here is derived from an EMBL/GenBank/DDBJ whole genome shotgun (WGS) entry which is preliminary data.</text>
</comment>
<accession>A0AAV7KJ50</accession>
<dbReference type="EMBL" id="JAKMXF010000020">
    <property type="protein sequence ID" value="KAI6661171.1"/>
    <property type="molecule type" value="Genomic_DNA"/>
</dbReference>
<evidence type="ECO:0000313" key="5">
    <source>
        <dbReference type="Proteomes" id="UP001165289"/>
    </source>
</evidence>
<organism evidence="4 5">
    <name type="scientific">Oopsacas minuta</name>
    <dbReference type="NCBI Taxonomy" id="111878"/>
    <lineage>
        <taxon>Eukaryota</taxon>
        <taxon>Metazoa</taxon>
        <taxon>Porifera</taxon>
        <taxon>Hexactinellida</taxon>
        <taxon>Hexasterophora</taxon>
        <taxon>Lyssacinosida</taxon>
        <taxon>Leucopsacidae</taxon>
        <taxon>Oopsacas</taxon>
    </lineage>
</organism>
<dbReference type="AlphaFoldDB" id="A0AAV7KJ50"/>
<feature type="domain" description="Gamma-butyrobetaine hydroxylase-like N-terminal" evidence="3">
    <location>
        <begin position="61"/>
        <end position="137"/>
    </location>
</feature>
<proteinExistence type="predicted"/>
<protein>
    <recommendedName>
        <fullName evidence="3">Gamma-butyrobetaine hydroxylase-like N-terminal domain-containing protein</fullName>
    </recommendedName>
</protein>
<dbReference type="InterPro" id="IPR010376">
    <property type="entry name" value="GBBH-like_N"/>
</dbReference>
<dbReference type="Pfam" id="PF06155">
    <property type="entry name" value="GBBH-like_N"/>
    <property type="match status" value="1"/>
</dbReference>
<name>A0AAV7KJ50_9METZ</name>
<dbReference type="Gene3D" id="3.30.2020.30">
    <property type="match status" value="1"/>
</dbReference>
<evidence type="ECO:0000256" key="2">
    <source>
        <dbReference type="ARBA" id="ARBA00023004"/>
    </source>
</evidence>
<evidence type="ECO:0000259" key="3">
    <source>
        <dbReference type="Pfam" id="PF06155"/>
    </source>
</evidence>
<evidence type="ECO:0000313" key="4">
    <source>
        <dbReference type="EMBL" id="KAI6661171.1"/>
    </source>
</evidence>